<keyword evidence="2" id="KW-0812">Transmembrane</keyword>
<feature type="region of interest" description="Disordered" evidence="1">
    <location>
        <begin position="63"/>
        <end position="118"/>
    </location>
</feature>
<feature type="transmembrane region" description="Helical" evidence="2">
    <location>
        <begin position="6"/>
        <end position="29"/>
    </location>
</feature>
<evidence type="ECO:0000256" key="2">
    <source>
        <dbReference type="SAM" id="Phobius"/>
    </source>
</evidence>
<evidence type="ECO:0000313" key="3">
    <source>
        <dbReference type="EMBL" id="EGV63888.1"/>
    </source>
</evidence>
<organism evidence="4">
    <name type="scientific">Candida tenuis (strain ATCC 10573 / BCRC 21748 / CBS 615 / JCM 9827 / NBRC 10315 / NRRL Y-1498 / VKM Y-70)</name>
    <name type="common">Yeast</name>
    <name type="synonym">Yamadazyma tenuis</name>
    <dbReference type="NCBI Taxonomy" id="590646"/>
    <lineage>
        <taxon>Eukaryota</taxon>
        <taxon>Fungi</taxon>
        <taxon>Dikarya</taxon>
        <taxon>Ascomycota</taxon>
        <taxon>Saccharomycotina</taxon>
        <taxon>Pichiomycetes</taxon>
        <taxon>Debaryomycetaceae</taxon>
        <taxon>Yamadazyma</taxon>
    </lineage>
</organism>
<evidence type="ECO:0000313" key="4">
    <source>
        <dbReference type="Proteomes" id="UP000000707"/>
    </source>
</evidence>
<reference evidence="3 4" key="1">
    <citation type="journal article" date="2011" name="Proc. Natl. Acad. Sci. U.S.A.">
        <title>Comparative genomics of xylose-fermenting fungi for enhanced biofuel production.</title>
        <authorList>
            <person name="Wohlbach D.J."/>
            <person name="Kuo A."/>
            <person name="Sato T.K."/>
            <person name="Potts K.M."/>
            <person name="Salamov A.A."/>
            <person name="LaButti K.M."/>
            <person name="Sun H."/>
            <person name="Clum A."/>
            <person name="Pangilinan J.L."/>
            <person name="Lindquist E.A."/>
            <person name="Lucas S."/>
            <person name="Lapidus A."/>
            <person name="Jin M."/>
            <person name="Gunawan C."/>
            <person name="Balan V."/>
            <person name="Dale B.E."/>
            <person name="Jeffries T.W."/>
            <person name="Zinkel R."/>
            <person name="Barry K.W."/>
            <person name="Grigoriev I.V."/>
            <person name="Gasch A.P."/>
        </authorList>
    </citation>
    <scope>NUCLEOTIDE SEQUENCE [LARGE SCALE GENOMIC DNA]</scope>
    <source>
        <strain evidence="4">ATCC 10573 / BCRC 21748 / CBS 615 / JCM 9827 / NBRC 10315 / NRRL Y-1498 / VKM Y-70</strain>
    </source>
</reference>
<keyword evidence="4" id="KW-1185">Reference proteome</keyword>
<dbReference type="eggNOG" id="ENOG502RZI6">
    <property type="taxonomic scope" value="Eukaryota"/>
</dbReference>
<feature type="compositionally biased region" description="Low complexity" evidence="1">
    <location>
        <begin position="94"/>
        <end position="107"/>
    </location>
</feature>
<keyword evidence="2" id="KW-0472">Membrane</keyword>
<feature type="compositionally biased region" description="Low complexity" evidence="1">
    <location>
        <begin position="237"/>
        <end position="249"/>
    </location>
</feature>
<dbReference type="OrthoDB" id="4082885at2759"/>
<feature type="compositionally biased region" description="Low complexity" evidence="1">
    <location>
        <begin position="300"/>
        <end position="309"/>
    </location>
</feature>
<dbReference type="EMBL" id="GL996521">
    <property type="protein sequence ID" value="EGV63888.1"/>
    <property type="molecule type" value="Genomic_DNA"/>
</dbReference>
<evidence type="ECO:0000256" key="1">
    <source>
        <dbReference type="SAM" id="MobiDB-lite"/>
    </source>
</evidence>
<accession>G3B3X9</accession>
<proteinExistence type="predicted"/>
<feature type="region of interest" description="Disordered" evidence="1">
    <location>
        <begin position="272"/>
        <end position="321"/>
    </location>
</feature>
<dbReference type="HOGENOM" id="CLU_075100_0_0_1"/>
<keyword evidence="2" id="KW-1133">Transmembrane helix</keyword>
<dbReference type="KEGG" id="cten:18247179"/>
<name>G3B3X9_CANTC</name>
<dbReference type="GeneID" id="18247179"/>
<feature type="compositionally biased region" description="Polar residues" evidence="1">
    <location>
        <begin position="108"/>
        <end position="118"/>
    </location>
</feature>
<sequence>MANSNSLAVGLAVGIPSFLILSLVLLLWIRNRRRQKVEDLNEQSIDLELQDNQSFNEFHEELHKPSQYPSVANGNQKTGEEVKVSDTSLNNFTNSGPPSDDMSGSSNGQKTGTTPTFSGSDHLDAVEEKFLDLGSGFPGHSKSNSAYDFYESFIPILPEDNVGSAPQHTNISPPTPKFKNVLHRSNDSMDKIIPNTNSSTSSIDRASYNLAKQLNNQNFFEKLPSRAGTIRPPTYPSNLNSNSHSNSSSDLVNKLIIHDGINDSYVYNGHKHVAGNNGENSADQSDGKPKKNGLSTILGDNFDNSFNNDNENELTGDVVFK</sequence>
<protein>
    <submittedName>
        <fullName evidence="3">Uncharacterized protein</fullName>
    </submittedName>
</protein>
<dbReference type="AlphaFoldDB" id="G3B3X9"/>
<feature type="region of interest" description="Disordered" evidence="1">
    <location>
        <begin position="225"/>
        <end position="249"/>
    </location>
</feature>
<feature type="compositionally biased region" description="Polar residues" evidence="1">
    <location>
        <begin position="67"/>
        <end position="77"/>
    </location>
</feature>
<dbReference type="Proteomes" id="UP000000707">
    <property type="component" value="Unassembled WGS sequence"/>
</dbReference>
<gene>
    <name evidence="3" type="ORF">CANTEDRAFT_113914</name>
</gene>